<name>I4B6Y7_TURPD</name>
<dbReference type="EMBL" id="CP002959">
    <property type="protein sequence ID" value="AFM13044.1"/>
    <property type="molecule type" value="Genomic_DNA"/>
</dbReference>
<accession>I4B6Y7</accession>
<organism evidence="1 2">
    <name type="scientific">Turneriella parva (strain ATCC BAA-1111 / DSM 21527 / NCTC 11395 / H)</name>
    <name type="common">Leptospira parva</name>
    <dbReference type="NCBI Taxonomy" id="869212"/>
    <lineage>
        <taxon>Bacteria</taxon>
        <taxon>Pseudomonadati</taxon>
        <taxon>Spirochaetota</taxon>
        <taxon>Spirochaetia</taxon>
        <taxon>Leptospirales</taxon>
        <taxon>Leptospiraceae</taxon>
        <taxon>Turneriella</taxon>
    </lineage>
</organism>
<evidence type="ECO:0000313" key="2">
    <source>
        <dbReference type="Proteomes" id="UP000006048"/>
    </source>
</evidence>
<keyword evidence="2" id="KW-1185">Reference proteome</keyword>
<dbReference type="HOGENOM" id="CLU_930470_0_0_12"/>
<dbReference type="RefSeq" id="WP_014803550.1">
    <property type="nucleotide sequence ID" value="NC_018020.1"/>
</dbReference>
<evidence type="ECO:0000313" key="1">
    <source>
        <dbReference type="EMBL" id="AFM13044.1"/>
    </source>
</evidence>
<dbReference type="Proteomes" id="UP000006048">
    <property type="component" value="Chromosome"/>
</dbReference>
<dbReference type="KEGG" id="tpx:Turpa_2402"/>
<gene>
    <name evidence="1" type="ordered locus">Turpa_2402</name>
</gene>
<dbReference type="OrthoDB" id="9771666at2"/>
<protein>
    <recommendedName>
        <fullName evidence="3">Alpha/beta hydrolase</fullName>
    </recommendedName>
</protein>
<dbReference type="Gene3D" id="3.40.50.1820">
    <property type="entry name" value="alpha/beta hydrolase"/>
    <property type="match status" value="1"/>
</dbReference>
<proteinExistence type="predicted"/>
<dbReference type="InterPro" id="IPR029058">
    <property type="entry name" value="AB_hydrolase_fold"/>
</dbReference>
<evidence type="ECO:0008006" key="3">
    <source>
        <dbReference type="Google" id="ProtNLM"/>
    </source>
</evidence>
<reference evidence="1 2" key="1">
    <citation type="submission" date="2012-06" db="EMBL/GenBank/DDBJ databases">
        <title>The complete chromosome of genome of Turneriella parva DSM 21527.</title>
        <authorList>
            <consortium name="US DOE Joint Genome Institute (JGI-PGF)"/>
            <person name="Lucas S."/>
            <person name="Han J."/>
            <person name="Lapidus A."/>
            <person name="Bruce D."/>
            <person name="Goodwin L."/>
            <person name="Pitluck S."/>
            <person name="Peters L."/>
            <person name="Kyrpides N."/>
            <person name="Mavromatis K."/>
            <person name="Ivanova N."/>
            <person name="Mikhailova N."/>
            <person name="Chertkov O."/>
            <person name="Detter J.C."/>
            <person name="Tapia R."/>
            <person name="Han C."/>
            <person name="Land M."/>
            <person name="Hauser L."/>
            <person name="Markowitz V."/>
            <person name="Cheng J.-F."/>
            <person name="Hugenholtz P."/>
            <person name="Woyke T."/>
            <person name="Wu D."/>
            <person name="Gronow S."/>
            <person name="Wellnitz S."/>
            <person name="Brambilla E."/>
            <person name="Klenk H.-P."/>
            <person name="Eisen J.A."/>
        </authorList>
    </citation>
    <scope>NUCLEOTIDE SEQUENCE [LARGE SCALE GENOMIC DNA]</scope>
    <source>
        <strain evidence="2">ATCC BAA-1111 / DSM 21527 / NCTC 11395 / H</strain>
    </source>
</reference>
<sequence>MKSRYIVLTLTFLTLLTFAFIFDNVFSIWEQASYARFKPVTTGLPSAQIARDVQVGEVTADFFFAPPGQAKRPLLIVMHGGFLQGGNKKNYAYIGGLGVRLGYSVAIVQLKHYPGIFTRPFFSNETRRSRSLPEQAKNFAVFVRGVGALGERFGFDSAKIHVLAHGSGALLLGDANVESFKSIVLVSPIWSLKENVASIAPMQLRALEGYITDADALRLSPSEWVKTTKNPLLLICSERDLPYIKDACAKATVARANAKPIERVIVQRPSHFELMFHLGSKIEEATEPLKKFLFDNARS</sequence>
<dbReference type="AlphaFoldDB" id="I4B6Y7"/>
<dbReference type="SUPFAM" id="SSF53474">
    <property type="entry name" value="alpha/beta-Hydrolases"/>
    <property type="match status" value="1"/>
</dbReference>